<sequence>MIESNKECDDLCAMFLECNLMGNPHEWWMDSGATRHILCTQSTNEVTATSGATEANPVLDLPMFSSFMHDILGGSRPRVVTGIIANSDANNLPFSKPNNQIFPINVGVPVNTINNVVNNNNYPYLVGLNGQEEANTVLQNSSNNNIVNGGNSQPFPFLAGHKDFYLTSSSDGTSHTLALIALFHGEHDHEVDHSISFFEIRRTATPISHIAITGGTGKYENAKGYATIETLPHVDQHTTDGVETITHFTVYLTP</sequence>
<name>A0A2G2VX85_CAPBA</name>
<evidence type="ECO:0000313" key="3">
    <source>
        <dbReference type="Proteomes" id="UP000224567"/>
    </source>
</evidence>
<comment type="subunit">
    <text evidence="1">Homodimer.</text>
</comment>
<comment type="similarity">
    <text evidence="1">Belongs to the plant dirigent protein family.</text>
</comment>
<evidence type="ECO:0000256" key="1">
    <source>
        <dbReference type="RuleBase" id="RU363099"/>
    </source>
</evidence>
<proteinExistence type="inferred from homology"/>
<gene>
    <name evidence="2" type="ORF">CQW23_21169</name>
</gene>
<comment type="caution">
    <text evidence="2">The sequence shown here is derived from an EMBL/GenBank/DDBJ whole genome shotgun (WGS) entry which is preliminary data.</text>
</comment>
<protein>
    <recommendedName>
        <fullName evidence="1">Dirigent protein</fullName>
    </recommendedName>
</protein>
<dbReference type="PANTHER" id="PTHR46215">
    <property type="entry name" value="DIRIGENT PROTEIN 24-RELATED"/>
    <property type="match status" value="1"/>
</dbReference>
<reference evidence="3" key="2">
    <citation type="journal article" date="2017" name="J. Anim. Genet.">
        <title>Multiple reference genome sequences of hot pepper reveal the massive evolution of plant disease resistance genes by retroduplication.</title>
        <authorList>
            <person name="Kim S."/>
            <person name="Park J."/>
            <person name="Yeom S.-I."/>
            <person name="Kim Y.-M."/>
            <person name="Seo E."/>
            <person name="Kim K.-T."/>
            <person name="Kim M.-S."/>
            <person name="Lee J.M."/>
            <person name="Cheong K."/>
            <person name="Shin H.-S."/>
            <person name="Kim S.-B."/>
            <person name="Han K."/>
            <person name="Lee J."/>
            <person name="Park M."/>
            <person name="Lee H.-A."/>
            <person name="Lee H.-Y."/>
            <person name="Lee Y."/>
            <person name="Oh S."/>
            <person name="Lee J.H."/>
            <person name="Choi E."/>
            <person name="Choi E."/>
            <person name="Lee S.E."/>
            <person name="Jeon J."/>
            <person name="Kim H."/>
            <person name="Choi G."/>
            <person name="Song H."/>
            <person name="Lee J."/>
            <person name="Lee S.-C."/>
            <person name="Kwon J.-K."/>
            <person name="Lee H.-Y."/>
            <person name="Koo N."/>
            <person name="Hong Y."/>
            <person name="Kim R.W."/>
            <person name="Kang W.-H."/>
            <person name="Huh J.H."/>
            <person name="Kang B.-C."/>
            <person name="Yang T.-J."/>
            <person name="Lee Y.-H."/>
            <person name="Bennetzen J.L."/>
            <person name="Choi D."/>
        </authorList>
    </citation>
    <scope>NUCLEOTIDE SEQUENCE [LARGE SCALE GENOMIC DNA]</scope>
    <source>
        <strain evidence="3">cv. PBC81</strain>
    </source>
</reference>
<dbReference type="AlphaFoldDB" id="A0A2G2VX85"/>
<accession>A0A2G2VX85</accession>
<dbReference type="PANTHER" id="PTHR46215:SF10">
    <property type="entry name" value="DIRIGENT PROTEIN"/>
    <property type="match status" value="1"/>
</dbReference>
<dbReference type="Pfam" id="PF03018">
    <property type="entry name" value="Dirigent"/>
    <property type="match status" value="1"/>
</dbReference>
<keyword evidence="1" id="KW-0052">Apoplast</keyword>
<dbReference type="Proteomes" id="UP000224567">
    <property type="component" value="Unassembled WGS sequence"/>
</dbReference>
<evidence type="ECO:0000313" key="2">
    <source>
        <dbReference type="EMBL" id="PHT37596.1"/>
    </source>
</evidence>
<dbReference type="STRING" id="33114.A0A2G2VX85"/>
<dbReference type="GO" id="GO:0048046">
    <property type="term" value="C:apoplast"/>
    <property type="evidence" value="ECO:0007669"/>
    <property type="project" value="UniProtKB-SubCell"/>
</dbReference>
<organism evidence="2 3">
    <name type="scientific">Capsicum baccatum</name>
    <name type="common">Peruvian pepper</name>
    <dbReference type="NCBI Taxonomy" id="33114"/>
    <lineage>
        <taxon>Eukaryota</taxon>
        <taxon>Viridiplantae</taxon>
        <taxon>Streptophyta</taxon>
        <taxon>Embryophyta</taxon>
        <taxon>Tracheophyta</taxon>
        <taxon>Spermatophyta</taxon>
        <taxon>Magnoliopsida</taxon>
        <taxon>eudicotyledons</taxon>
        <taxon>Gunneridae</taxon>
        <taxon>Pentapetalae</taxon>
        <taxon>asterids</taxon>
        <taxon>lamiids</taxon>
        <taxon>Solanales</taxon>
        <taxon>Solanaceae</taxon>
        <taxon>Solanoideae</taxon>
        <taxon>Capsiceae</taxon>
        <taxon>Capsicum</taxon>
    </lineage>
</organism>
<dbReference type="EMBL" id="MLFT02000009">
    <property type="protein sequence ID" value="PHT37596.1"/>
    <property type="molecule type" value="Genomic_DNA"/>
</dbReference>
<comment type="function">
    <text evidence="1">Dirigent proteins impart stereoselectivity on the phenoxy radical-coupling reaction, yielding optically active lignans from two molecules of coniferyl alcohol in the biosynthesis of lignans, flavonolignans, and alkaloids and thus plays a central role in plant secondary metabolism.</text>
</comment>
<comment type="subcellular location">
    <subcellularLocation>
        <location evidence="1">Secreted</location>
        <location evidence="1">Extracellular space</location>
        <location evidence="1">Apoplast</location>
    </subcellularLocation>
</comment>
<dbReference type="OrthoDB" id="1921494at2759"/>
<keyword evidence="1" id="KW-0964">Secreted</keyword>
<keyword evidence="3" id="KW-1185">Reference proteome</keyword>
<reference evidence="2 3" key="1">
    <citation type="journal article" date="2017" name="Genome Biol.">
        <title>New reference genome sequences of hot pepper reveal the massive evolution of plant disease-resistance genes by retroduplication.</title>
        <authorList>
            <person name="Kim S."/>
            <person name="Park J."/>
            <person name="Yeom S.I."/>
            <person name="Kim Y.M."/>
            <person name="Seo E."/>
            <person name="Kim K.T."/>
            <person name="Kim M.S."/>
            <person name="Lee J.M."/>
            <person name="Cheong K."/>
            <person name="Shin H.S."/>
            <person name="Kim S.B."/>
            <person name="Han K."/>
            <person name="Lee J."/>
            <person name="Park M."/>
            <person name="Lee H.A."/>
            <person name="Lee H.Y."/>
            <person name="Lee Y."/>
            <person name="Oh S."/>
            <person name="Lee J.H."/>
            <person name="Choi E."/>
            <person name="Choi E."/>
            <person name="Lee S.E."/>
            <person name="Jeon J."/>
            <person name="Kim H."/>
            <person name="Choi G."/>
            <person name="Song H."/>
            <person name="Lee J."/>
            <person name="Lee S.C."/>
            <person name="Kwon J.K."/>
            <person name="Lee H.Y."/>
            <person name="Koo N."/>
            <person name="Hong Y."/>
            <person name="Kim R.W."/>
            <person name="Kang W.H."/>
            <person name="Huh J.H."/>
            <person name="Kang B.C."/>
            <person name="Yang T.J."/>
            <person name="Lee Y.H."/>
            <person name="Bennetzen J.L."/>
            <person name="Choi D."/>
        </authorList>
    </citation>
    <scope>NUCLEOTIDE SEQUENCE [LARGE SCALE GENOMIC DNA]</scope>
    <source>
        <strain evidence="3">cv. PBC81</strain>
    </source>
</reference>
<dbReference type="InterPro" id="IPR004265">
    <property type="entry name" value="Dirigent"/>
</dbReference>